<evidence type="ECO:0000256" key="2">
    <source>
        <dbReference type="ARBA" id="ARBA00022837"/>
    </source>
</evidence>
<dbReference type="Gene3D" id="1.10.238.10">
    <property type="entry name" value="EF-hand"/>
    <property type="match status" value="2"/>
</dbReference>
<organism evidence="6 7">
    <name type="scientific">Trapa incisa</name>
    <dbReference type="NCBI Taxonomy" id="236973"/>
    <lineage>
        <taxon>Eukaryota</taxon>
        <taxon>Viridiplantae</taxon>
        <taxon>Streptophyta</taxon>
        <taxon>Embryophyta</taxon>
        <taxon>Tracheophyta</taxon>
        <taxon>Spermatophyta</taxon>
        <taxon>Magnoliopsida</taxon>
        <taxon>eudicotyledons</taxon>
        <taxon>Gunneridae</taxon>
        <taxon>Pentapetalae</taxon>
        <taxon>rosids</taxon>
        <taxon>malvids</taxon>
        <taxon>Myrtales</taxon>
        <taxon>Lythraceae</taxon>
        <taxon>Trapa</taxon>
    </lineage>
</organism>
<dbReference type="CDD" id="cd00051">
    <property type="entry name" value="EFh"/>
    <property type="match status" value="2"/>
</dbReference>
<dbReference type="InterPro" id="IPR002048">
    <property type="entry name" value="EF_hand_dom"/>
</dbReference>
<gene>
    <name evidence="6" type="ORF">SAY87_012367</name>
</gene>
<dbReference type="AlphaFoldDB" id="A0AAN7GP21"/>
<sequence>MAVNPIARDGRKTKRPNRAADHRENLLNGELVAKSVLQTLQVMVHGHSLGLEEYNGHFFGHLDWRVIFAFCEVKKLSGSLVDDGLISKDEFQLGLLKSRKSQSLFADRIFKMFDCNKDGMIEFQEFVKELVCALLKESDLALPGEIVDAIIDRTFEDADQKRDGKIDIEEWKQFVVRYPLVLRNMTIPYLKDMTTAFPNFTVKPEMEDDSD</sequence>
<keyword evidence="4" id="KW-0472">Membrane</keyword>
<dbReference type="PROSITE" id="PS50222">
    <property type="entry name" value="EF_HAND_2"/>
    <property type="match status" value="2"/>
</dbReference>
<comment type="caution">
    <text evidence="6">The sequence shown here is derived from an EMBL/GenBank/DDBJ whole genome shotgun (WGS) entry which is preliminary data.</text>
</comment>
<dbReference type="Pfam" id="PF00036">
    <property type="entry name" value="EF-hand_1"/>
    <property type="match status" value="1"/>
</dbReference>
<evidence type="ECO:0000256" key="1">
    <source>
        <dbReference type="ARBA" id="ARBA00022737"/>
    </source>
</evidence>
<dbReference type="GO" id="GO:0019900">
    <property type="term" value="F:kinase binding"/>
    <property type="evidence" value="ECO:0007669"/>
    <property type="project" value="UniProtKB-UniRule"/>
</dbReference>
<dbReference type="PROSITE" id="PS00018">
    <property type="entry name" value="EF_HAND_1"/>
    <property type="match status" value="1"/>
</dbReference>
<dbReference type="GO" id="GO:0005509">
    <property type="term" value="F:calcium ion binding"/>
    <property type="evidence" value="ECO:0007669"/>
    <property type="project" value="UniProtKB-UniRule"/>
</dbReference>
<dbReference type="PANTHER" id="PTHR23056:SF108">
    <property type="entry name" value="CALCINEURIN B-LIKE PROTEIN 5"/>
    <property type="match status" value="1"/>
</dbReference>
<evidence type="ECO:0000313" key="7">
    <source>
        <dbReference type="Proteomes" id="UP001345219"/>
    </source>
</evidence>
<dbReference type="InterPro" id="IPR045198">
    <property type="entry name" value="CNBL1-10"/>
</dbReference>
<proteinExistence type="inferred from homology"/>
<keyword evidence="7" id="KW-1185">Reference proteome</keyword>
<dbReference type="Pfam" id="PF13202">
    <property type="entry name" value="EF-hand_5"/>
    <property type="match status" value="1"/>
</dbReference>
<dbReference type="GO" id="GO:0019722">
    <property type="term" value="P:calcium-mediated signaling"/>
    <property type="evidence" value="ECO:0007669"/>
    <property type="project" value="UniProtKB-UniRule"/>
</dbReference>
<dbReference type="SMART" id="SM00054">
    <property type="entry name" value="EFh"/>
    <property type="match status" value="2"/>
</dbReference>
<dbReference type="InterPro" id="IPR011992">
    <property type="entry name" value="EF-hand-dom_pair"/>
</dbReference>
<evidence type="ECO:0000313" key="6">
    <source>
        <dbReference type="EMBL" id="KAK4746055.1"/>
    </source>
</evidence>
<reference evidence="6 7" key="1">
    <citation type="journal article" date="2023" name="Hortic Res">
        <title>Pangenome of water caltrop reveals structural variations and asymmetric subgenome divergence after allopolyploidization.</title>
        <authorList>
            <person name="Zhang X."/>
            <person name="Chen Y."/>
            <person name="Wang L."/>
            <person name="Yuan Y."/>
            <person name="Fang M."/>
            <person name="Shi L."/>
            <person name="Lu R."/>
            <person name="Comes H.P."/>
            <person name="Ma Y."/>
            <person name="Chen Y."/>
            <person name="Huang G."/>
            <person name="Zhou Y."/>
            <person name="Zheng Z."/>
            <person name="Qiu Y."/>
        </authorList>
    </citation>
    <scope>NUCLEOTIDE SEQUENCE [LARGE SCALE GENOMIC DNA]</scope>
    <source>
        <tissue evidence="6">Roots</tissue>
    </source>
</reference>
<keyword evidence="1 4" id="KW-0677">Repeat</keyword>
<keyword evidence="2 4" id="KW-0106">Calcium</keyword>
<keyword evidence="4" id="KW-0479">Metal-binding</keyword>
<accession>A0AAN7GP21</accession>
<evidence type="ECO:0000259" key="5">
    <source>
        <dbReference type="PROSITE" id="PS50222"/>
    </source>
</evidence>
<comment type="subunit">
    <text evidence="4">Homodimer. Interacts with CIPK.</text>
</comment>
<comment type="similarity">
    <text evidence="3 4">Belongs to the calcineurin regulatory subunit family.</text>
</comment>
<evidence type="ECO:0000256" key="4">
    <source>
        <dbReference type="RuleBase" id="RU369080"/>
    </source>
</evidence>
<dbReference type="GO" id="GO:0016020">
    <property type="term" value="C:membrane"/>
    <property type="evidence" value="ECO:0007669"/>
    <property type="project" value="UniProtKB-SubCell"/>
</dbReference>
<feature type="domain" description="EF-hand" evidence="5">
    <location>
        <begin position="146"/>
        <end position="181"/>
    </location>
</feature>
<name>A0AAN7GP21_9MYRT</name>
<dbReference type="Proteomes" id="UP001345219">
    <property type="component" value="Chromosome 10"/>
</dbReference>
<comment type="function">
    <text evidence="4">Acts as a calcium sensor. CBL proteins interact with CIPK serine-threonine protein kinases. Binding of a CBL protein to the regulatory NAF domain of a CIPK protein lead to the activation of the kinase in a calcium-dependent manner.</text>
</comment>
<evidence type="ECO:0000256" key="3">
    <source>
        <dbReference type="ARBA" id="ARBA00023774"/>
    </source>
</evidence>
<feature type="domain" description="EF-hand" evidence="5">
    <location>
        <begin position="101"/>
        <end position="136"/>
    </location>
</feature>
<dbReference type="PANTHER" id="PTHR23056">
    <property type="entry name" value="CALCINEURIN B"/>
    <property type="match status" value="1"/>
</dbReference>
<dbReference type="SUPFAM" id="SSF47473">
    <property type="entry name" value="EF-hand"/>
    <property type="match status" value="1"/>
</dbReference>
<dbReference type="InterPro" id="IPR018247">
    <property type="entry name" value="EF_Hand_1_Ca_BS"/>
</dbReference>
<dbReference type="EMBL" id="JAXIOK010000021">
    <property type="protein sequence ID" value="KAK4746055.1"/>
    <property type="molecule type" value="Genomic_DNA"/>
</dbReference>
<comment type="subcellular location">
    <subcellularLocation>
        <location evidence="4">Membrane</location>
    </subcellularLocation>
</comment>
<protein>
    <recommendedName>
        <fullName evidence="4">Calcineurin B-like protein</fullName>
    </recommendedName>
</protein>